<dbReference type="AlphaFoldDB" id="A0A0V0QMB0"/>
<organism evidence="1 2">
    <name type="scientific">Pseudocohnilembus persalinus</name>
    <name type="common">Ciliate</name>
    <dbReference type="NCBI Taxonomy" id="266149"/>
    <lineage>
        <taxon>Eukaryota</taxon>
        <taxon>Sar</taxon>
        <taxon>Alveolata</taxon>
        <taxon>Ciliophora</taxon>
        <taxon>Intramacronucleata</taxon>
        <taxon>Oligohymenophorea</taxon>
        <taxon>Scuticociliatia</taxon>
        <taxon>Philasterida</taxon>
        <taxon>Pseudocohnilembidae</taxon>
        <taxon>Pseudocohnilembus</taxon>
    </lineage>
</organism>
<accession>A0A0V0QMB0</accession>
<comment type="caution">
    <text evidence="1">The sequence shown here is derived from an EMBL/GenBank/DDBJ whole genome shotgun (WGS) entry which is preliminary data.</text>
</comment>
<evidence type="ECO:0000313" key="1">
    <source>
        <dbReference type="EMBL" id="KRX03403.1"/>
    </source>
</evidence>
<dbReference type="EMBL" id="LDAU01000132">
    <property type="protein sequence ID" value="KRX03403.1"/>
    <property type="molecule type" value="Genomic_DNA"/>
</dbReference>
<reference evidence="1 2" key="1">
    <citation type="journal article" date="2015" name="Sci. Rep.">
        <title>Genome of the facultative scuticociliatosis pathogen Pseudocohnilembus persalinus provides insight into its virulence through horizontal gene transfer.</title>
        <authorList>
            <person name="Xiong J."/>
            <person name="Wang G."/>
            <person name="Cheng J."/>
            <person name="Tian M."/>
            <person name="Pan X."/>
            <person name="Warren A."/>
            <person name="Jiang C."/>
            <person name="Yuan D."/>
            <person name="Miao W."/>
        </authorList>
    </citation>
    <scope>NUCLEOTIDE SEQUENCE [LARGE SCALE GENOMIC DNA]</scope>
    <source>
        <strain evidence="1">36N120E</strain>
    </source>
</reference>
<proteinExistence type="predicted"/>
<dbReference type="InParanoid" id="A0A0V0QMB0"/>
<dbReference type="OrthoDB" id="289273at2759"/>
<gene>
    <name evidence="1" type="ORF">PPERSA_08145</name>
</gene>
<protein>
    <submittedName>
        <fullName evidence="1">Uncharacterized protein</fullName>
    </submittedName>
</protein>
<sequence length="787" mass="91692">MVFIQGDHRILPWHKSAQSLVQLLSNCLKCNKILFASQCAAQALIYMQAIDSDEPLNIIDKIDNKKLENQSSSQSELENSSLVKWTDQISQKKREQILERIDLKNIQDQVLANQDKVDKILKGNEQKEIESQLFLNRVTGDIYKHNKFENKYSVVGNIGMHHIISAHMKSQEIGKYILKVPKYQSQIVLSDNKYQAALKEDLIQVVSYYSNHYIFKNLNVKQFKIKNPHEWEIHPITFKNQKYQPPKILAESRSAPQIFQFRENVIACMFPVHNGYFESGKLLENFIQYHFDQFLNGQQTQISGQNGNLKTNFVNNPKYQSIYSGFNSGYKSQILRQNRSQSTSGGEGFYKNQMQKNYNNIEQNSSQDWVDKVFYDKVRESSIQNSNNNNNMSQLQISHNNFINSNKSTIQNEGEGMQKEENYLQQILRETKNKYKQQNSKKDVTQKKKKGNLLNFNLYKQKIKNNGISTVDIRDEMIEINSKEKERKEERQINNKNKLQHSILQNIQKISDLQNNNNNKKNDNNVQIFVEENLNNNNFNSIENNNDLINSYVVDSKFLNMVKSQKIRNFSQAKYDKQTESNMKETLQLQNTEFGVKQMNKSQIRSLLHPQLSEQAKNSQTFVPGNLKQNRLNQRSRIASAYSNNNSGTKNKYNIYINNKLGKYYFGASQQDSMVQSYYANYNSNYGGDFNKNLKEFEVGSGMDSQSQIKNKIVIKTKPLGFYNSKKLRMISQENNNKEIAQKQQRSSTNYGKQDGKKDGYVSLNFSGYKFRNEKKENWVGGHWIKV</sequence>
<keyword evidence="2" id="KW-1185">Reference proteome</keyword>
<evidence type="ECO:0000313" key="2">
    <source>
        <dbReference type="Proteomes" id="UP000054937"/>
    </source>
</evidence>
<dbReference type="Proteomes" id="UP000054937">
    <property type="component" value="Unassembled WGS sequence"/>
</dbReference>
<name>A0A0V0QMB0_PSEPJ</name>
<dbReference type="OMA" id="DIRDEMI"/>